<organism evidence="2 3">
    <name type="scientific">Catalinimonas alkaloidigena</name>
    <dbReference type="NCBI Taxonomy" id="1075417"/>
    <lineage>
        <taxon>Bacteria</taxon>
        <taxon>Pseudomonadati</taxon>
        <taxon>Bacteroidota</taxon>
        <taxon>Cytophagia</taxon>
        <taxon>Cytophagales</taxon>
        <taxon>Catalimonadaceae</taxon>
        <taxon>Catalinimonas</taxon>
    </lineage>
</organism>
<name>A0A1G9SBM3_9BACT</name>
<dbReference type="RefSeq" id="WP_089687146.1">
    <property type="nucleotide sequence ID" value="NZ_FNFO01000012.1"/>
</dbReference>
<dbReference type="PANTHER" id="PTHR34595">
    <property type="entry name" value="BLR5612 PROTEIN"/>
    <property type="match status" value="1"/>
</dbReference>
<sequence length="490" mass="55798">MLQEANLDVAFANYPQVNGQLDEVFSPDRKIKKHYERVFNHLSQFSLQEFRDLNEYAKKSSFDQGITFNVYSDKAQGVERIFPFDLFPRVIPAKEWEHIEKGLIQRNRALNLFLQDIYNEKKILKDDIVPKELIFSSKNYSKEMVDFVPYGGVYAHISGTDVIRHSDGEYYVLEDNIRVPSGVSYVLSNRMATKRILSNLFFESAVQPVVDYSEALSQVLKSVAPQGVEEPVCVVLTPGVYNSAYYEHSLLAMLMGMQLVEGRDLFVDKNFVYMKTIHGPQKVDVIYRRIDDVFIDPLVFRPDSVLGIPGLMAAYREGNVVLANAPGTGVADDKAVYTYVPEIIRYYLAEEPILKNVTTYRCDREDDFKYVMENLDKLVVKPVDESGGYGIFIGSRAPAEEREKFREIVKAQRRKYIAQPVMSLSTHATFIEESGGFEPRHIDLRTFSLTGLNKEYVCKGGLTRVALRRGELVVNSSQGGGSKDTWVLQD</sequence>
<dbReference type="Gene3D" id="3.30.1490.270">
    <property type="match status" value="1"/>
</dbReference>
<dbReference type="InterPro" id="IPR025841">
    <property type="entry name" value="CP_ATPgrasp_2"/>
</dbReference>
<dbReference type="AlphaFoldDB" id="A0A1G9SBM3"/>
<reference evidence="2 3" key="1">
    <citation type="submission" date="2016-10" db="EMBL/GenBank/DDBJ databases">
        <authorList>
            <person name="de Groot N.N."/>
        </authorList>
    </citation>
    <scope>NUCLEOTIDE SEQUENCE [LARGE SCALE GENOMIC DNA]</scope>
    <source>
        <strain evidence="2 3">DSM 25186</strain>
    </source>
</reference>
<gene>
    <name evidence="2" type="ORF">SAMN05421823_112100</name>
</gene>
<evidence type="ECO:0000259" key="1">
    <source>
        <dbReference type="Pfam" id="PF14403"/>
    </source>
</evidence>
<keyword evidence="3" id="KW-1185">Reference proteome</keyword>
<dbReference type="STRING" id="1075417.SAMN05421823_112100"/>
<dbReference type="Gene3D" id="3.40.50.11290">
    <property type="match status" value="1"/>
</dbReference>
<dbReference type="SUPFAM" id="SSF56059">
    <property type="entry name" value="Glutathione synthetase ATP-binding domain-like"/>
    <property type="match status" value="1"/>
</dbReference>
<accession>A0A1G9SBM3</accession>
<proteinExistence type="predicted"/>
<dbReference type="PANTHER" id="PTHR34595:SF7">
    <property type="entry name" value="SLL1039 PROTEIN"/>
    <property type="match status" value="1"/>
</dbReference>
<dbReference type="Proteomes" id="UP000198510">
    <property type="component" value="Unassembled WGS sequence"/>
</dbReference>
<evidence type="ECO:0000313" key="2">
    <source>
        <dbReference type="EMBL" id="SDM32771.1"/>
    </source>
</evidence>
<dbReference type="InterPro" id="IPR016450">
    <property type="entry name" value="UCP005522"/>
</dbReference>
<protein>
    <submittedName>
        <fullName evidence="2">Uncharacterized conserved protein, circularly permuted ATPgrasp superfamily</fullName>
    </submittedName>
</protein>
<dbReference type="OrthoDB" id="9803842at2"/>
<dbReference type="InterPro" id="IPR051680">
    <property type="entry name" value="ATP-dep_Glu-Cys_Ligase-2"/>
</dbReference>
<dbReference type="EMBL" id="FNFO01000012">
    <property type="protein sequence ID" value="SDM32771.1"/>
    <property type="molecule type" value="Genomic_DNA"/>
</dbReference>
<dbReference type="Pfam" id="PF14403">
    <property type="entry name" value="CP_ATPgrasp_2"/>
    <property type="match status" value="1"/>
</dbReference>
<feature type="domain" description="Circularly permuted ATP-grasp type 2" evidence="1">
    <location>
        <begin position="88"/>
        <end position="466"/>
    </location>
</feature>
<evidence type="ECO:0000313" key="3">
    <source>
        <dbReference type="Proteomes" id="UP000198510"/>
    </source>
</evidence>
<dbReference type="PIRSF" id="PIRSF005522">
    <property type="entry name" value="UCP005522"/>
    <property type="match status" value="1"/>
</dbReference>